<dbReference type="Pfam" id="PF03631">
    <property type="entry name" value="Virul_fac_BrkB"/>
    <property type="match status" value="1"/>
</dbReference>
<feature type="transmembrane region" description="Helical" evidence="6">
    <location>
        <begin position="92"/>
        <end position="111"/>
    </location>
</feature>
<dbReference type="GO" id="GO:0005886">
    <property type="term" value="C:plasma membrane"/>
    <property type="evidence" value="ECO:0007669"/>
    <property type="project" value="UniProtKB-SubCell"/>
</dbReference>
<dbReference type="STRING" id="1122213.GCA_000423365_02139"/>
<dbReference type="PANTHER" id="PTHR30213:SF1">
    <property type="entry name" value="INNER MEMBRANE PROTEIN YHJD"/>
    <property type="match status" value="1"/>
</dbReference>
<gene>
    <name evidence="7" type="ORF">MXMO3_00659</name>
</gene>
<dbReference type="PANTHER" id="PTHR30213">
    <property type="entry name" value="INNER MEMBRANE PROTEIN YHJD"/>
    <property type="match status" value="1"/>
</dbReference>
<evidence type="ECO:0000313" key="8">
    <source>
        <dbReference type="Proteomes" id="UP000258927"/>
    </source>
</evidence>
<protein>
    <submittedName>
        <fullName evidence="7">Uncharacterized protein</fullName>
    </submittedName>
</protein>
<dbReference type="KEGG" id="mmyr:MXMO3_00659"/>
<accession>A0A2R4MB07</accession>
<name>A0A2R4MB07_9HYPH</name>
<evidence type="ECO:0000256" key="1">
    <source>
        <dbReference type="ARBA" id="ARBA00004651"/>
    </source>
</evidence>
<dbReference type="AlphaFoldDB" id="A0A2R4MB07"/>
<organism evidence="7 8">
    <name type="scientific">Maritalea myrionectae</name>
    <dbReference type="NCBI Taxonomy" id="454601"/>
    <lineage>
        <taxon>Bacteria</taxon>
        <taxon>Pseudomonadati</taxon>
        <taxon>Pseudomonadota</taxon>
        <taxon>Alphaproteobacteria</taxon>
        <taxon>Hyphomicrobiales</taxon>
        <taxon>Devosiaceae</taxon>
        <taxon>Maritalea</taxon>
    </lineage>
</organism>
<dbReference type="NCBIfam" id="TIGR00765">
    <property type="entry name" value="yihY_not_rbn"/>
    <property type="match status" value="1"/>
</dbReference>
<evidence type="ECO:0000256" key="5">
    <source>
        <dbReference type="ARBA" id="ARBA00023136"/>
    </source>
</evidence>
<evidence type="ECO:0000256" key="2">
    <source>
        <dbReference type="ARBA" id="ARBA00022475"/>
    </source>
</evidence>
<dbReference type="EMBL" id="CP021330">
    <property type="protein sequence ID" value="AVX03192.1"/>
    <property type="molecule type" value="Genomic_DNA"/>
</dbReference>
<feature type="transmembrane region" description="Helical" evidence="6">
    <location>
        <begin position="30"/>
        <end position="53"/>
    </location>
</feature>
<dbReference type="PIRSF" id="PIRSF035875">
    <property type="entry name" value="RNase_BN"/>
    <property type="match status" value="1"/>
</dbReference>
<sequence>MGITETRISPLKTAIGRWWNNDPFTQSAAVAFYTIFSFPALIILYLGLASMFMQEDAVRMQVFGFLRANFGADAAETFRTIVANTAPSEKSFIPFIFAGTVLVYAALRLFLQLQKALNYIWDIDDSKVSNFQALVLRRLISFAVMMGVLFVLAVSLVITSTISSLTDWIIDHLPDMFAVLAHSVNLILSLTIISLLFAVILKILPDRNVSWSHVAPGALLAAALFMLGEYGMGLYFGWVKPGSAYGVTGSIILLMIWVFYSSAVFLLGAEYAKTLHQKSLVRKNAS</sequence>
<reference evidence="7 8" key="1">
    <citation type="submission" date="2017-05" db="EMBL/GenBank/DDBJ databases">
        <title>Genome Analysis of Maritalea myrionectae HL2708#5.</title>
        <authorList>
            <consortium name="Cotde Inc.-PKNU"/>
            <person name="Jang D."/>
            <person name="Oh H.-M."/>
        </authorList>
    </citation>
    <scope>NUCLEOTIDE SEQUENCE [LARGE SCALE GENOMIC DNA]</scope>
    <source>
        <strain evidence="7 8">HL2708#5</strain>
    </source>
</reference>
<feature type="transmembrane region" description="Helical" evidence="6">
    <location>
        <begin position="179"/>
        <end position="201"/>
    </location>
</feature>
<evidence type="ECO:0000256" key="6">
    <source>
        <dbReference type="SAM" id="Phobius"/>
    </source>
</evidence>
<keyword evidence="5 6" id="KW-0472">Membrane</keyword>
<keyword evidence="3 6" id="KW-0812">Transmembrane</keyword>
<feature type="transmembrane region" description="Helical" evidence="6">
    <location>
        <begin position="139"/>
        <end position="159"/>
    </location>
</feature>
<evidence type="ECO:0000256" key="4">
    <source>
        <dbReference type="ARBA" id="ARBA00022989"/>
    </source>
</evidence>
<proteinExistence type="predicted"/>
<comment type="subcellular location">
    <subcellularLocation>
        <location evidence="1">Cell membrane</location>
        <topology evidence="1">Multi-pass membrane protein</topology>
    </subcellularLocation>
</comment>
<feature type="transmembrane region" description="Helical" evidence="6">
    <location>
        <begin position="244"/>
        <end position="269"/>
    </location>
</feature>
<keyword evidence="2" id="KW-1003">Cell membrane</keyword>
<dbReference type="InterPro" id="IPR017039">
    <property type="entry name" value="Virul_fac_BrkB"/>
</dbReference>
<dbReference type="RefSeq" id="WP_117394927.1">
    <property type="nucleotide sequence ID" value="NZ_CP021330.1"/>
</dbReference>
<evidence type="ECO:0000313" key="7">
    <source>
        <dbReference type="EMBL" id="AVX03192.1"/>
    </source>
</evidence>
<feature type="transmembrane region" description="Helical" evidence="6">
    <location>
        <begin position="213"/>
        <end position="238"/>
    </location>
</feature>
<dbReference type="Proteomes" id="UP000258927">
    <property type="component" value="Chromosome"/>
</dbReference>
<evidence type="ECO:0000256" key="3">
    <source>
        <dbReference type="ARBA" id="ARBA00022692"/>
    </source>
</evidence>
<keyword evidence="4 6" id="KW-1133">Transmembrane helix</keyword>
<keyword evidence="8" id="KW-1185">Reference proteome</keyword>